<keyword evidence="4" id="KW-1185">Reference proteome</keyword>
<organism evidence="2 4">
    <name type="scientific">Mycolicibacterium monacense</name>
    <name type="common">Mycobacterium monacense</name>
    <dbReference type="NCBI Taxonomy" id="85693"/>
    <lineage>
        <taxon>Bacteria</taxon>
        <taxon>Bacillati</taxon>
        <taxon>Actinomycetota</taxon>
        <taxon>Actinomycetes</taxon>
        <taxon>Mycobacteriales</taxon>
        <taxon>Mycobacteriaceae</taxon>
        <taxon>Mycolicibacterium</taxon>
    </lineage>
</organism>
<dbReference type="AlphaFoldDB" id="A0AAD1MZJ4"/>
<dbReference type="Proteomes" id="UP000466039">
    <property type="component" value="Chromosome"/>
</dbReference>
<feature type="region of interest" description="Disordered" evidence="1">
    <location>
        <begin position="54"/>
        <end position="88"/>
    </location>
</feature>
<proteinExistence type="predicted"/>
<protein>
    <submittedName>
        <fullName evidence="2">Uncharacterized protein</fullName>
    </submittedName>
</protein>
<accession>A0AAD1MZJ4</accession>
<reference evidence="2 4" key="1">
    <citation type="journal article" date="2019" name="Emerg. Microbes Infect.">
        <title>Comprehensive subspecies identification of 175 nontuberculous mycobacteria species based on 7547 genomic profiles.</title>
        <authorList>
            <person name="Matsumoto Y."/>
            <person name="Kinjo T."/>
            <person name="Motooka D."/>
            <person name="Nabeya D."/>
            <person name="Jung N."/>
            <person name="Uechi K."/>
            <person name="Horii T."/>
            <person name="Iida T."/>
            <person name="Fujita J."/>
            <person name="Nakamura S."/>
        </authorList>
    </citation>
    <scope>NUCLEOTIDE SEQUENCE [LARGE SCALE GENOMIC DNA]</scope>
    <source>
        <strain evidence="2 4">JCM 15658</strain>
    </source>
</reference>
<dbReference type="EMBL" id="AP022617">
    <property type="protein sequence ID" value="BBZ60780.1"/>
    <property type="molecule type" value="Genomic_DNA"/>
</dbReference>
<evidence type="ECO:0000313" key="4">
    <source>
        <dbReference type="Proteomes" id="UP000466039"/>
    </source>
</evidence>
<gene>
    <name evidence="2" type="ORF">MMON_19860</name>
    <name evidence="3" type="ORF">MMON_20810</name>
</gene>
<evidence type="ECO:0000313" key="2">
    <source>
        <dbReference type="EMBL" id="BBZ60685.1"/>
    </source>
</evidence>
<evidence type="ECO:0000256" key="1">
    <source>
        <dbReference type="SAM" id="MobiDB-lite"/>
    </source>
</evidence>
<evidence type="ECO:0000313" key="3">
    <source>
        <dbReference type="EMBL" id="BBZ60780.1"/>
    </source>
</evidence>
<name>A0AAD1MZJ4_MYCMB</name>
<dbReference type="EMBL" id="AP022617">
    <property type="protein sequence ID" value="BBZ60685.1"/>
    <property type="molecule type" value="Genomic_DNA"/>
</dbReference>
<sequence length="117" mass="13157">MLAFNHFGDVPARIRYDNLKRAVAKVLKGRSRHPNYQHERAHHRIMIVCHERHDHSSYTEDVPEPTESTGDHSGYPAALAAGRGSRVAPDSMRNVAIEILIQSGAMQVRLVNVPQIQ</sequence>
<reference evidence="2" key="2">
    <citation type="submission" date="2020-02" db="EMBL/GenBank/DDBJ databases">
        <authorList>
            <person name="Matsumoto Y."/>
            <person name="Motooka D."/>
            <person name="Nakamura S."/>
        </authorList>
    </citation>
    <scope>NUCLEOTIDE SEQUENCE</scope>
    <source>
        <strain evidence="2">JCM 15658</strain>
    </source>
</reference>